<feature type="region of interest" description="Disordered" evidence="1">
    <location>
        <begin position="1"/>
        <end position="32"/>
    </location>
</feature>
<feature type="compositionally biased region" description="Pro residues" evidence="1">
    <location>
        <begin position="1"/>
        <end position="10"/>
    </location>
</feature>
<dbReference type="AlphaFoldDB" id="A0A4Z2GFV4"/>
<gene>
    <name evidence="2" type="ORF">EYF80_038283</name>
</gene>
<proteinExistence type="predicted"/>
<evidence type="ECO:0000313" key="2">
    <source>
        <dbReference type="EMBL" id="TNN51542.1"/>
    </source>
</evidence>
<keyword evidence="3" id="KW-1185">Reference proteome</keyword>
<comment type="caution">
    <text evidence="2">The sequence shown here is derived from an EMBL/GenBank/DDBJ whole genome shotgun (WGS) entry which is preliminary data.</text>
</comment>
<evidence type="ECO:0000256" key="1">
    <source>
        <dbReference type="SAM" id="MobiDB-lite"/>
    </source>
</evidence>
<protein>
    <submittedName>
        <fullName evidence="2">Uncharacterized protein</fullName>
    </submittedName>
</protein>
<accession>A0A4Z2GFV4</accession>
<dbReference type="EMBL" id="SRLO01000579">
    <property type="protein sequence ID" value="TNN51542.1"/>
    <property type="molecule type" value="Genomic_DNA"/>
</dbReference>
<organism evidence="2 3">
    <name type="scientific">Liparis tanakae</name>
    <name type="common">Tanaka's snailfish</name>
    <dbReference type="NCBI Taxonomy" id="230148"/>
    <lineage>
        <taxon>Eukaryota</taxon>
        <taxon>Metazoa</taxon>
        <taxon>Chordata</taxon>
        <taxon>Craniata</taxon>
        <taxon>Vertebrata</taxon>
        <taxon>Euteleostomi</taxon>
        <taxon>Actinopterygii</taxon>
        <taxon>Neopterygii</taxon>
        <taxon>Teleostei</taxon>
        <taxon>Neoteleostei</taxon>
        <taxon>Acanthomorphata</taxon>
        <taxon>Eupercaria</taxon>
        <taxon>Perciformes</taxon>
        <taxon>Cottioidei</taxon>
        <taxon>Cottales</taxon>
        <taxon>Liparidae</taxon>
        <taxon>Liparis</taxon>
    </lineage>
</organism>
<sequence>MWLPHRPPALWPDHPPHPEHRRRDAAARDAQD</sequence>
<name>A0A4Z2GFV4_9TELE</name>
<reference evidence="2 3" key="1">
    <citation type="submission" date="2019-03" db="EMBL/GenBank/DDBJ databases">
        <title>First draft genome of Liparis tanakae, snailfish: a comprehensive survey of snailfish specific genes.</title>
        <authorList>
            <person name="Kim W."/>
            <person name="Song I."/>
            <person name="Jeong J.-H."/>
            <person name="Kim D."/>
            <person name="Kim S."/>
            <person name="Ryu S."/>
            <person name="Song J.Y."/>
            <person name="Lee S.K."/>
        </authorList>
    </citation>
    <scope>NUCLEOTIDE SEQUENCE [LARGE SCALE GENOMIC DNA]</scope>
    <source>
        <tissue evidence="2">Muscle</tissue>
    </source>
</reference>
<evidence type="ECO:0000313" key="3">
    <source>
        <dbReference type="Proteomes" id="UP000314294"/>
    </source>
</evidence>
<feature type="compositionally biased region" description="Basic and acidic residues" evidence="1">
    <location>
        <begin position="14"/>
        <end position="32"/>
    </location>
</feature>
<dbReference type="Proteomes" id="UP000314294">
    <property type="component" value="Unassembled WGS sequence"/>
</dbReference>